<accession>A0A347U554</accession>
<dbReference type="EMBL" id="NXIG01000022">
    <property type="protein sequence ID" value="RXI28337.1"/>
    <property type="molecule type" value="Genomic_DNA"/>
</dbReference>
<feature type="signal peptide" evidence="1">
    <location>
        <begin position="1"/>
        <end position="30"/>
    </location>
</feature>
<evidence type="ECO:0000313" key="3">
    <source>
        <dbReference type="EMBL" id="RXI28337.1"/>
    </source>
</evidence>
<protein>
    <submittedName>
        <fullName evidence="3">Uncharacterized protein</fullName>
    </submittedName>
</protein>
<evidence type="ECO:0000313" key="2">
    <source>
        <dbReference type="EMBL" id="AXX93982.1"/>
    </source>
</evidence>
<dbReference type="Proteomes" id="UP000262582">
    <property type="component" value="Chromosome"/>
</dbReference>
<proteinExistence type="predicted"/>
<keyword evidence="1" id="KW-0732">Signal</keyword>
<dbReference type="EMBL" id="CP032097">
    <property type="protein sequence ID" value="AXX93982.1"/>
    <property type="molecule type" value="Genomic_DNA"/>
</dbReference>
<dbReference type="Proteomes" id="UP000290588">
    <property type="component" value="Unassembled WGS sequence"/>
</dbReference>
<feature type="chain" id="PRO_5044584697" evidence="1">
    <location>
        <begin position="31"/>
        <end position="130"/>
    </location>
</feature>
<dbReference type="RefSeq" id="WP_118916230.1">
    <property type="nucleotide sequence ID" value="NZ_CP032097.1"/>
</dbReference>
<gene>
    <name evidence="2" type="ORF">AELL_0287</name>
    <name evidence="3" type="ORF">CP962_13895</name>
</gene>
<reference evidence="3 5" key="1">
    <citation type="submission" date="2017-09" db="EMBL/GenBank/DDBJ databases">
        <title>Genomics of the genus Arcobacter.</title>
        <authorList>
            <person name="Perez-Cataluna A."/>
            <person name="Figueras M.J."/>
            <person name="Salas-Masso N."/>
        </authorList>
    </citation>
    <scope>NUCLEOTIDE SEQUENCE [LARGE SCALE GENOMIC DNA]</scope>
    <source>
        <strain evidence="3 5">CECT 7837</strain>
    </source>
</reference>
<evidence type="ECO:0000313" key="4">
    <source>
        <dbReference type="Proteomes" id="UP000262582"/>
    </source>
</evidence>
<evidence type="ECO:0000313" key="5">
    <source>
        <dbReference type="Proteomes" id="UP000290588"/>
    </source>
</evidence>
<sequence length="130" mass="14632">MRRKVFILGLSSVLTLNLFGSIMNATEASAATDATTIKIFNSLIENPNGKKALDTTIEIIENEIKKNTETSSERYVSLNASMFKKATEGLKDYEIKVLELKMKEELIQKGYTLVDGRYSAIPFNFSIVWK</sequence>
<reference evidence="2 4" key="2">
    <citation type="submission" date="2018-08" db="EMBL/GenBank/DDBJ databases">
        <title>Complete genome of the Arcobacter ellisii type strain LMG 26155.</title>
        <authorList>
            <person name="Miller W.G."/>
            <person name="Yee E."/>
            <person name="Bono J.L."/>
        </authorList>
    </citation>
    <scope>NUCLEOTIDE SEQUENCE [LARGE SCALE GENOMIC DNA]</scope>
    <source>
        <strain evidence="2 4">LMG 26155</strain>
    </source>
</reference>
<keyword evidence="4" id="KW-1185">Reference proteome</keyword>
<dbReference type="AlphaFoldDB" id="A0A347U554"/>
<organism evidence="3 5">
    <name type="scientific">Arcobacter ellisii</name>
    <dbReference type="NCBI Taxonomy" id="913109"/>
    <lineage>
        <taxon>Bacteria</taxon>
        <taxon>Pseudomonadati</taxon>
        <taxon>Campylobacterota</taxon>
        <taxon>Epsilonproteobacteria</taxon>
        <taxon>Campylobacterales</taxon>
        <taxon>Arcobacteraceae</taxon>
        <taxon>Arcobacter</taxon>
    </lineage>
</organism>
<evidence type="ECO:0000256" key="1">
    <source>
        <dbReference type="SAM" id="SignalP"/>
    </source>
</evidence>
<dbReference type="KEGG" id="aell:AELL_0287"/>
<name>A0A347U554_9BACT</name>